<protein>
    <submittedName>
        <fullName evidence="6">Site-specific integrase</fullName>
    </submittedName>
</protein>
<dbReference type="InterPro" id="IPR053876">
    <property type="entry name" value="Phage_int_M"/>
</dbReference>
<evidence type="ECO:0000256" key="1">
    <source>
        <dbReference type="ARBA" id="ARBA00008857"/>
    </source>
</evidence>
<organism evidence="6 7">
    <name type="scientific">Pseudomonas nunensis</name>
    <dbReference type="NCBI Taxonomy" id="2961896"/>
    <lineage>
        <taxon>Bacteria</taxon>
        <taxon>Pseudomonadati</taxon>
        <taxon>Pseudomonadota</taxon>
        <taxon>Gammaproteobacteria</taxon>
        <taxon>Pseudomonadales</taxon>
        <taxon>Pseudomonadaceae</taxon>
        <taxon>Pseudomonas</taxon>
    </lineage>
</organism>
<dbReference type="InterPro" id="IPR038488">
    <property type="entry name" value="Integrase_DNA-bd_sf"/>
</dbReference>
<dbReference type="CDD" id="cd00801">
    <property type="entry name" value="INT_P4_C"/>
    <property type="match status" value="1"/>
</dbReference>
<dbReference type="PROSITE" id="PS51898">
    <property type="entry name" value="TYR_RECOMBINASE"/>
    <property type="match status" value="1"/>
</dbReference>
<dbReference type="RefSeq" id="WP_054614789.1">
    <property type="nucleotide sequence ID" value="NZ_CP101125.1"/>
</dbReference>
<evidence type="ECO:0000313" key="6">
    <source>
        <dbReference type="EMBL" id="UTO16932.1"/>
    </source>
</evidence>
<keyword evidence="3" id="KW-0238">DNA-binding</keyword>
<keyword evidence="4" id="KW-0233">DNA recombination</keyword>
<dbReference type="Pfam" id="PF00589">
    <property type="entry name" value="Phage_integrase"/>
    <property type="match status" value="1"/>
</dbReference>
<dbReference type="Gene3D" id="1.10.150.130">
    <property type="match status" value="1"/>
</dbReference>
<dbReference type="Proteomes" id="UP001059607">
    <property type="component" value="Chromosome"/>
</dbReference>
<dbReference type="InterPro" id="IPR010998">
    <property type="entry name" value="Integrase_recombinase_N"/>
</dbReference>
<dbReference type="Pfam" id="PF13356">
    <property type="entry name" value="Arm-DNA-bind_3"/>
    <property type="match status" value="1"/>
</dbReference>
<evidence type="ECO:0000313" key="7">
    <source>
        <dbReference type="Proteomes" id="UP001059607"/>
    </source>
</evidence>
<comment type="similarity">
    <text evidence="1">Belongs to the 'phage' integrase family.</text>
</comment>
<dbReference type="InterPro" id="IPR050808">
    <property type="entry name" value="Phage_Integrase"/>
</dbReference>
<evidence type="ECO:0000256" key="4">
    <source>
        <dbReference type="ARBA" id="ARBA00023172"/>
    </source>
</evidence>
<proteinExistence type="inferred from homology"/>
<dbReference type="PANTHER" id="PTHR30629">
    <property type="entry name" value="PROPHAGE INTEGRASE"/>
    <property type="match status" value="1"/>
</dbReference>
<evidence type="ECO:0000256" key="2">
    <source>
        <dbReference type="ARBA" id="ARBA00022908"/>
    </source>
</evidence>
<gene>
    <name evidence="6" type="ORF">NK667_11475</name>
</gene>
<dbReference type="Gene3D" id="3.30.160.390">
    <property type="entry name" value="Integrase, DNA-binding domain"/>
    <property type="match status" value="1"/>
</dbReference>
<dbReference type="Pfam" id="PF22022">
    <property type="entry name" value="Phage_int_M"/>
    <property type="match status" value="1"/>
</dbReference>
<dbReference type="Gene3D" id="1.10.443.10">
    <property type="entry name" value="Intergrase catalytic core"/>
    <property type="match status" value="1"/>
</dbReference>
<dbReference type="InterPro" id="IPR011010">
    <property type="entry name" value="DNA_brk_join_enz"/>
</dbReference>
<keyword evidence="7" id="KW-1185">Reference proteome</keyword>
<evidence type="ECO:0000259" key="5">
    <source>
        <dbReference type="PROSITE" id="PS51898"/>
    </source>
</evidence>
<dbReference type="InterPro" id="IPR002104">
    <property type="entry name" value="Integrase_catalytic"/>
</dbReference>
<sequence>MPASDSPTANPSSPRSLSDARLRSLFEPGRYTDGTVPGLYLQVSKSGGKLWRLKYRLHGKEYVYAIGTYPAIGLKKARDLAWLARTEVSEGKHPLKEKKAKLEEKRLAEDRTFQFVAEQWLKIKGPKLVEKSLAGFNGALTNHIYPTLGQMAVADIKLEHISAVIGRLTGKGMMAMAKRCRTIMRAVLGFALGRSWVPHNVALGKSDELEISHVVTHSAALETPEELGRYLRRLETSGDGSVTQALRLSALLPCRPGELAVMRWEDTNLAGGDWRYVVGKTKHLSKEKHIVPLPTQALAILRELHESRVVNAKGEGWVFPSPVHPGEPINPTSLLKAAQRLWPDGKITAHGFRSVFRSMAHEHLGIDFVVLELMLSHKMPGPLGATYARAQLLKQRREAAQEWADYLDRLRSTPEQNNDRMNGIE</sequence>
<accession>A0ABY5EQ93</accession>
<dbReference type="SUPFAM" id="SSF56349">
    <property type="entry name" value="DNA breaking-rejoining enzymes"/>
    <property type="match status" value="1"/>
</dbReference>
<feature type="domain" description="Tyr recombinase" evidence="5">
    <location>
        <begin position="217"/>
        <end position="401"/>
    </location>
</feature>
<dbReference type="PANTHER" id="PTHR30629:SF2">
    <property type="entry name" value="PROPHAGE INTEGRASE INTS-RELATED"/>
    <property type="match status" value="1"/>
</dbReference>
<name>A0ABY5EQ93_9PSED</name>
<evidence type="ECO:0000256" key="3">
    <source>
        <dbReference type="ARBA" id="ARBA00023125"/>
    </source>
</evidence>
<reference evidence="6" key="1">
    <citation type="submission" date="2022-07" db="EMBL/GenBank/DDBJ databases">
        <title>Pseudomonas nunamit sp. nov. an antifungal species isolated from Greenland.</title>
        <authorList>
            <person name="Ntana F."/>
            <person name="Hennessy R.C."/>
            <person name="Zervas A."/>
            <person name="Stougaard P."/>
        </authorList>
    </citation>
    <scope>NUCLEOTIDE SEQUENCE</scope>
    <source>
        <strain evidence="6">In5</strain>
    </source>
</reference>
<dbReference type="EMBL" id="CP101125">
    <property type="protein sequence ID" value="UTO16932.1"/>
    <property type="molecule type" value="Genomic_DNA"/>
</dbReference>
<keyword evidence="2" id="KW-0229">DNA integration</keyword>
<dbReference type="InterPro" id="IPR013762">
    <property type="entry name" value="Integrase-like_cat_sf"/>
</dbReference>
<dbReference type="InterPro" id="IPR025166">
    <property type="entry name" value="Integrase_DNA_bind_dom"/>
</dbReference>